<protein>
    <submittedName>
        <fullName evidence="2">AAA family ATPase</fullName>
    </submittedName>
</protein>
<dbReference type="InterPro" id="IPR051396">
    <property type="entry name" value="Bact_Antivir_Def_Nuclease"/>
</dbReference>
<sequence>MKINLKNLGLLDEANFEIGDFTIICGENNTGKTYATYAFYGFWKEIYDIIRFIAYENKDKFIFDSDKKIYADINYFQNLLKELPELINKYYQSNIYQILAGKEDDFKQSICNIEIEIFEINEIPQTPISLFQIIQENEKIYFKFNDDKINSNNYIVFILLLFIENIPNVEIISVERTGASMFYKELNLNKNNILEAITRANEKNMFEDINNILKKSSSRYPKPVTDNIETIQNLDEIEKNSSFILKNPDEYKNIIDLLWQIIGGKYIIDDTGIKFATGVKKRIGKNNKVIALQQASSSVKALMLLNFYVLNSARKGDILIIDEPELNLHPKNQILLARLFVMLINAGIKIFITTHSDYIIREISNCICLNNLENENISNLKNYSKNYKLESHRVKAYIAKNEKGKNILENVKITQTDGIFMDTFNEVIDKQNQNQEQIYLTMSKALDGNQ</sequence>
<evidence type="ECO:0000259" key="1">
    <source>
        <dbReference type="Pfam" id="PF13175"/>
    </source>
</evidence>
<proteinExistence type="predicted"/>
<accession>A0A9Q4PV90</accession>
<name>A0A9Q4PV90_9BACT</name>
<dbReference type="AlphaFoldDB" id="A0A9Q4PV90"/>
<reference evidence="2" key="1">
    <citation type="submission" date="2022-12" db="EMBL/GenBank/DDBJ databases">
        <title>Species Delineation and Comparative Genomics within the Campylobacter ureolyticus Complex.</title>
        <authorList>
            <person name="Maki J."/>
            <person name="Howard M."/>
            <person name="Connelly S."/>
            <person name="Hardy D.J."/>
            <person name="Cameron A."/>
        </authorList>
    </citation>
    <scope>NUCLEOTIDE SEQUENCE</scope>
    <source>
        <strain evidence="2">URMC_787</strain>
    </source>
</reference>
<comment type="caution">
    <text evidence="2">The sequence shown here is derived from an EMBL/GenBank/DDBJ whole genome shotgun (WGS) entry which is preliminary data.</text>
</comment>
<evidence type="ECO:0000313" key="3">
    <source>
        <dbReference type="Proteomes" id="UP001075225"/>
    </source>
</evidence>
<dbReference type="PANTHER" id="PTHR43581">
    <property type="entry name" value="ATP/GTP PHOSPHATASE"/>
    <property type="match status" value="1"/>
</dbReference>
<dbReference type="InterPro" id="IPR041685">
    <property type="entry name" value="AAA_GajA/Old/RecF-like"/>
</dbReference>
<gene>
    <name evidence="2" type="ORF">O6B32_06320</name>
</gene>
<dbReference type="EMBL" id="JAPXGO010000004">
    <property type="protein sequence ID" value="MCZ6160091.1"/>
    <property type="molecule type" value="Genomic_DNA"/>
</dbReference>
<dbReference type="InterPro" id="IPR027417">
    <property type="entry name" value="P-loop_NTPase"/>
</dbReference>
<organism evidence="2 3">
    <name type="scientific">Campylobacter ureolyticus</name>
    <dbReference type="NCBI Taxonomy" id="827"/>
    <lineage>
        <taxon>Bacteria</taxon>
        <taxon>Pseudomonadati</taxon>
        <taxon>Campylobacterota</taxon>
        <taxon>Epsilonproteobacteria</taxon>
        <taxon>Campylobacterales</taxon>
        <taxon>Campylobacteraceae</taxon>
        <taxon>Campylobacter</taxon>
    </lineage>
</organism>
<dbReference type="Gene3D" id="3.40.50.300">
    <property type="entry name" value="P-loop containing nucleotide triphosphate hydrolases"/>
    <property type="match status" value="1"/>
</dbReference>
<dbReference type="Pfam" id="PF13175">
    <property type="entry name" value="AAA_15"/>
    <property type="match status" value="1"/>
</dbReference>
<dbReference type="PANTHER" id="PTHR43581:SF4">
    <property type="entry name" value="ATP_GTP PHOSPHATASE"/>
    <property type="match status" value="1"/>
</dbReference>
<dbReference type="RefSeq" id="WP_269484837.1">
    <property type="nucleotide sequence ID" value="NZ_JAPXGO010000004.1"/>
</dbReference>
<feature type="domain" description="Endonuclease GajA/Old nuclease/RecF-like AAA" evidence="1">
    <location>
        <begin position="2"/>
        <end position="360"/>
    </location>
</feature>
<dbReference type="CDD" id="cd00267">
    <property type="entry name" value="ABC_ATPase"/>
    <property type="match status" value="1"/>
</dbReference>
<dbReference type="Proteomes" id="UP001075225">
    <property type="component" value="Unassembled WGS sequence"/>
</dbReference>
<dbReference type="SUPFAM" id="SSF52540">
    <property type="entry name" value="P-loop containing nucleoside triphosphate hydrolases"/>
    <property type="match status" value="1"/>
</dbReference>
<evidence type="ECO:0000313" key="2">
    <source>
        <dbReference type="EMBL" id="MCZ6160091.1"/>
    </source>
</evidence>